<dbReference type="Gene3D" id="3.20.20.30">
    <property type="entry name" value="Luciferase-like domain"/>
    <property type="match status" value="1"/>
</dbReference>
<dbReference type="RefSeq" id="WP_015796828.1">
    <property type="nucleotide sequence ID" value="NC_013131.1"/>
</dbReference>
<sequence length="281" mass="30774">MANLRFGIKLSQDATIDEYKAVWRIADEARFDHCWNMDHFASLGGDDTKDIFEAWTALAGMAALTSHVRIGCSVTGNTYRHPAELAKMAVTVDHLSGGRLEFGIGAAWAENEHTMLGLPFGTAGDRADRLEEALKIITSLWTESRTTHDGKHYQLKDAIAEPKPLQTPHPPIWIGGSGRKRTLRMAAEYAAVWNAAGGTPPEVAEASAVLDQHCADVGRDPATIRRSVQIRVGDDFDALKRTLEEFAAIGITDPLLIVQTDNPVARAERLATELPRLREIG</sequence>
<dbReference type="InterPro" id="IPR036661">
    <property type="entry name" value="Luciferase-like_sf"/>
</dbReference>
<keyword evidence="4 6" id="KW-0503">Monooxygenase</keyword>
<dbReference type="InterPro" id="IPR050172">
    <property type="entry name" value="SsuD_RutA_monooxygenase"/>
</dbReference>
<dbReference type="GO" id="GO:0008726">
    <property type="term" value="F:alkanesulfonate monooxygenase activity"/>
    <property type="evidence" value="ECO:0007669"/>
    <property type="project" value="TreeGrafter"/>
</dbReference>
<dbReference type="InterPro" id="IPR019952">
    <property type="entry name" value="F420_OxRdatse_Rv1855c_pred"/>
</dbReference>
<evidence type="ECO:0000313" key="7">
    <source>
        <dbReference type="Proteomes" id="UP000000851"/>
    </source>
</evidence>
<accession>C7QKK4</accession>
<evidence type="ECO:0000256" key="1">
    <source>
        <dbReference type="ARBA" id="ARBA00022630"/>
    </source>
</evidence>
<organism evidence="6 7">
    <name type="scientific">Catenulispora acidiphila (strain DSM 44928 / JCM 14897 / NBRC 102108 / NRRL B-24433 / ID139908)</name>
    <dbReference type="NCBI Taxonomy" id="479433"/>
    <lineage>
        <taxon>Bacteria</taxon>
        <taxon>Bacillati</taxon>
        <taxon>Actinomycetota</taxon>
        <taxon>Actinomycetes</taxon>
        <taxon>Catenulisporales</taxon>
        <taxon>Catenulisporaceae</taxon>
        <taxon>Catenulispora</taxon>
    </lineage>
</organism>
<dbReference type="GO" id="GO:0046306">
    <property type="term" value="P:alkanesulfonate catabolic process"/>
    <property type="evidence" value="ECO:0007669"/>
    <property type="project" value="TreeGrafter"/>
</dbReference>
<dbReference type="KEGG" id="cai:Caci_8280"/>
<dbReference type="NCBIfam" id="TIGR03560">
    <property type="entry name" value="F420_Rv1855c"/>
    <property type="match status" value="1"/>
</dbReference>
<keyword evidence="7" id="KW-1185">Reference proteome</keyword>
<dbReference type="OrthoDB" id="4029802at2"/>
<dbReference type="HOGENOM" id="CLU_027853_6_4_11"/>
<dbReference type="Pfam" id="PF00296">
    <property type="entry name" value="Bac_luciferase"/>
    <property type="match status" value="1"/>
</dbReference>
<dbReference type="PANTHER" id="PTHR42847">
    <property type="entry name" value="ALKANESULFONATE MONOOXYGENASE"/>
    <property type="match status" value="1"/>
</dbReference>
<dbReference type="InParanoid" id="C7QKK4"/>
<dbReference type="SUPFAM" id="SSF51679">
    <property type="entry name" value="Bacterial luciferase-like"/>
    <property type="match status" value="1"/>
</dbReference>
<dbReference type="FunCoup" id="C7QKK4">
    <property type="interactions" value="2"/>
</dbReference>
<dbReference type="STRING" id="479433.Caci_8280"/>
<keyword evidence="2" id="KW-0288">FMN</keyword>
<dbReference type="PANTHER" id="PTHR42847:SF8">
    <property type="entry name" value="CONSERVED PROTEIN"/>
    <property type="match status" value="1"/>
</dbReference>
<evidence type="ECO:0000259" key="5">
    <source>
        <dbReference type="Pfam" id="PF00296"/>
    </source>
</evidence>
<evidence type="ECO:0000256" key="3">
    <source>
        <dbReference type="ARBA" id="ARBA00023002"/>
    </source>
</evidence>
<dbReference type="EMBL" id="CP001700">
    <property type="protein sequence ID" value="ACU77103.1"/>
    <property type="molecule type" value="Genomic_DNA"/>
</dbReference>
<gene>
    <name evidence="6" type="ordered locus">Caci_8280</name>
</gene>
<reference evidence="6 7" key="1">
    <citation type="journal article" date="2009" name="Stand. Genomic Sci.">
        <title>Complete genome sequence of Catenulispora acidiphila type strain (ID 139908).</title>
        <authorList>
            <person name="Copeland A."/>
            <person name="Lapidus A."/>
            <person name="Glavina Del Rio T."/>
            <person name="Nolan M."/>
            <person name="Lucas S."/>
            <person name="Chen F."/>
            <person name="Tice H."/>
            <person name="Cheng J.F."/>
            <person name="Bruce D."/>
            <person name="Goodwin L."/>
            <person name="Pitluck S."/>
            <person name="Mikhailova N."/>
            <person name="Pati A."/>
            <person name="Ivanova N."/>
            <person name="Mavromatis K."/>
            <person name="Chen A."/>
            <person name="Palaniappan K."/>
            <person name="Chain P."/>
            <person name="Land M."/>
            <person name="Hauser L."/>
            <person name="Chang Y.J."/>
            <person name="Jeffries C.D."/>
            <person name="Chertkov O."/>
            <person name="Brettin T."/>
            <person name="Detter J.C."/>
            <person name="Han C."/>
            <person name="Ali Z."/>
            <person name="Tindall B.J."/>
            <person name="Goker M."/>
            <person name="Bristow J."/>
            <person name="Eisen J.A."/>
            <person name="Markowitz V."/>
            <person name="Hugenholtz P."/>
            <person name="Kyrpides N.C."/>
            <person name="Klenk H.P."/>
        </authorList>
    </citation>
    <scope>NUCLEOTIDE SEQUENCE [LARGE SCALE GENOMIC DNA]</scope>
    <source>
        <strain evidence="7">DSM 44928 / JCM 14897 / NBRC 102108 / NRRL B-24433 / ID139908</strain>
    </source>
</reference>
<dbReference type="Proteomes" id="UP000000851">
    <property type="component" value="Chromosome"/>
</dbReference>
<evidence type="ECO:0000313" key="6">
    <source>
        <dbReference type="EMBL" id="ACU77103.1"/>
    </source>
</evidence>
<name>C7QKK4_CATAD</name>
<evidence type="ECO:0000256" key="2">
    <source>
        <dbReference type="ARBA" id="ARBA00022643"/>
    </source>
</evidence>
<dbReference type="AlphaFoldDB" id="C7QKK4"/>
<keyword evidence="3" id="KW-0560">Oxidoreductase</keyword>
<protein>
    <submittedName>
        <fullName evidence="6">Luciferase-like monooxygenase</fullName>
    </submittedName>
</protein>
<feature type="domain" description="Luciferase-like" evidence="5">
    <location>
        <begin position="10"/>
        <end position="251"/>
    </location>
</feature>
<dbReference type="InterPro" id="IPR011251">
    <property type="entry name" value="Luciferase-like_dom"/>
</dbReference>
<proteinExistence type="predicted"/>
<dbReference type="eggNOG" id="COG2141">
    <property type="taxonomic scope" value="Bacteria"/>
</dbReference>
<keyword evidence="1" id="KW-0285">Flavoprotein</keyword>
<evidence type="ECO:0000256" key="4">
    <source>
        <dbReference type="ARBA" id="ARBA00023033"/>
    </source>
</evidence>